<protein>
    <recommendedName>
        <fullName evidence="2">DUF5683 domain-containing protein</fullName>
    </recommendedName>
</protein>
<evidence type="ECO:0000256" key="1">
    <source>
        <dbReference type="SAM" id="SignalP"/>
    </source>
</evidence>
<dbReference type="AlphaFoldDB" id="A0A1W1VWF3"/>
<accession>A0A1W1VWF3</accession>
<dbReference type="Proteomes" id="UP000192266">
    <property type="component" value="Unassembled WGS sequence"/>
</dbReference>
<reference evidence="3 4" key="1">
    <citation type="submission" date="2017-04" db="EMBL/GenBank/DDBJ databases">
        <authorList>
            <person name="Afonso C.L."/>
            <person name="Miller P.J."/>
            <person name="Scott M.A."/>
            <person name="Spackman E."/>
            <person name="Goraichik I."/>
            <person name="Dimitrov K.M."/>
            <person name="Suarez D.L."/>
            <person name="Swayne D.E."/>
        </authorList>
    </citation>
    <scope>NUCLEOTIDE SEQUENCE [LARGE SCALE GENOMIC DNA]</scope>
    <source>
        <strain evidence="3 4">DSM 11622</strain>
    </source>
</reference>
<dbReference type="STRING" id="645990.SAMN00120144_1576"/>
<dbReference type="Pfam" id="PF18935">
    <property type="entry name" value="DUF5683"/>
    <property type="match status" value="1"/>
</dbReference>
<evidence type="ECO:0000259" key="2">
    <source>
        <dbReference type="Pfam" id="PF18935"/>
    </source>
</evidence>
<keyword evidence="1" id="KW-0732">Signal</keyword>
<name>A0A1W1VWF3_9BACT</name>
<evidence type="ECO:0000313" key="3">
    <source>
        <dbReference type="EMBL" id="SMB97658.1"/>
    </source>
</evidence>
<organism evidence="3 4">
    <name type="scientific">Hymenobacter roseosalivarius DSM 11622</name>
    <dbReference type="NCBI Taxonomy" id="645990"/>
    <lineage>
        <taxon>Bacteria</taxon>
        <taxon>Pseudomonadati</taxon>
        <taxon>Bacteroidota</taxon>
        <taxon>Cytophagia</taxon>
        <taxon>Cytophagales</taxon>
        <taxon>Hymenobacteraceae</taxon>
        <taxon>Hymenobacter</taxon>
    </lineage>
</organism>
<sequence>MTGHWKAAILFCLVGAPLAQSAQAQVVTTGPDSARVSTPAVADTTRRTERLFGLHVTRPAKAAMLSALVPGAGQIYNRKYWKLPLVYGVLGTALTVEFFYQSRFKEFREAKAARNDNDPLTIDTGPLSSTIEDNATIDRGLIIYRRNRDKWIAFSAVAYAIGVVDALVDAHLRDFDVSDDLSLHWEPTMLYMPTAQPTAGINFSLNLKSTSRSTK</sequence>
<dbReference type="EMBL" id="FWWW01000076">
    <property type="protein sequence ID" value="SMB97658.1"/>
    <property type="molecule type" value="Genomic_DNA"/>
</dbReference>
<dbReference type="InterPro" id="IPR043738">
    <property type="entry name" value="DUF5683"/>
</dbReference>
<feature type="chain" id="PRO_5012709540" description="DUF5683 domain-containing protein" evidence="1">
    <location>
        <begin position="25"/>
        <end position="215"/>
    </location>
</feature>
<evidence type="ECO:0000313" key="4">
    <source>
        <dbReference type="Proteomes" id="UP000192266"/>
    </source>
</evidence>
<proteinExistence type="predicted"/>
<feature type="domain" description="DUF5683" evidence="2">
    <location>
        <begin position="57"/>
        <end position="206"/>
    </location>
</feature>
<keyword evidence="4" id="KW-1185">Reference proteome</keyword>
<feature type="signal peptide" evidence="1">
    <location>
        <begin position="1"/>
        <end position="24"/>
    </location>
</feature>
<gene>
    <name evidence="3" type="ORF">SAMN00120144_1576</name>
</gene>